<gene>
    <name evidence="14" type="ORF">PODLI_1B036070</name>
</gene>
<dbReference type="InterPro" id="IPR052491">
    <property type="entry name" value="TNFRSF10"/>
</dbReference>
<dbReference type="SUPFAM" id="SSF57586">
    <property type="entry name" value="TNF receptor-like"/>
    <property type="match status" value="2"/>
</dbReference>
<feature type="disulfide bond" evidence="9">
    <location>
        <begin position="94"/>
        <end position="112"/>
    </location>
</feature>
<feature type="domain" description="TNFR-Cys" evidence="13">
    <location>
        <begin position="73"/>
        <end position="112"/>
    </location>
</feature>
<protein>
    <submittedName>
        <fullName evidence="14">Tumor necrosis factor receptor superfamily member 10A-like</fullName>
    </submittedName>
</protein>
<dbReference type="EMBL" id="OX395126">
    <property type="protein sequence ID" value="CAI5763283.1"/>
    <property type="molecule type" value="Genomic_DNA"/>
</dbReference>
<dbReference type="Gene3D" id="2.10.50.10">
    <property type="entry name" value="Tumor Necrosis Factor Receptor, subunit A, domain 2"/>
    <property type="match status" value="2"/>
</dbReference>
<dbReference type="Pfam" id="PF00020">
    <property type="entry name" value="TNFR_c6"/>
    <property type="match status" value="2"/>
</dbReference>
<evidence type="ECO:0000256" key="4">
    <source>
        <dbReference type="ARBA" id="ARBA00022737"/>
    </source>
</evidence>
<evidence type="ECO:0000256" key="1">
    <source>
        <dbReference type="ARBA" id="ARBA00004370"/>
    </source>
</evidence>
<feature type="compositionally biased region" description="Polar residues" evidence="10">
    <location>
        <begin position="214"/>
        <end position="236"/>
    </location>
</feature>
<evidence type="ECO:0000256" key="5">
    <source>
        <dbReference type="ARBA" id="ARBA00023136"/>
    </source>
</evidence>
<dbReference type="SMART" id="SM00005">
    <property type="entry name" value="DEATH"/>
    <property type="match status" value="1"/>
</dbReference>
<dbReference type="GO" id="GO:0004888">
    <property type="term" value="F:transmembrane signaling receptor activity"/>
    <property type="evidence" value="ECO:0007669"/>
    <property type="project" value="UniProtKB-ARBA"/>
</dbReference>
<evidence type="ECO:0000313" key="14">
    <source>
        <dbReference type="EMBL" id="CAI5763283.1"/>
    </source>
</evidence>
<dbReference type="SUPFAM" id="SSF47986">
    <property type="entry name" value="DEATH domain"/>
    <property type="match status" value="1"/>
</dbReference>
<dbReference type="InterPro" id="IPR000488">
    <property type="entry name" value="Death_dom"/>
</dbReference>
<dbReference type="InterPro" id="IPR011029">
    <property type="entry name" value="DEATH-like_dom_sf"/>
</dbReference>
<evidence type="ECO:0000256" key="2">
    <source>
        <dbReference type="ARBA" id="ARBA00022703"/>
    </source>
</evidence>
<dbReference type="InterPro" id="IPR001368">
    <property type="entry name" value="TNFR/NGFR_Cys_rich_reg"/>
</dbReference>
<dbReference type="PROSITE" id="PS50017">
    <property type="entry name" value="DEATH_DOMAIN"/>
    <property type="match status" value="1"/>
</dbReference>
<dbReference type="PROSITE" id="PS50050">
    <property type="entry name" value="TNFR_NGFR_2"/>
    <property type="match status" value="2"/>
</dbReference>
<dbReference type="GO" id="GO:0009986">
    <property type="term" value="C:cell surface"/>
    <property type="evidence" value="ECO:0007669"/>
    <property type="project" value="TreeGrafter"/>
</dbReference>
<accession>A0AA35NW54</accession>
<dbReference type="PANTHER" id="PTHR46330:SF16">
    <property type="entry name" value="TUMOR NECROSIS FACTOR RECEPTOR SUPERFAMILY MEMBER 22"/>
    <property type="match status" value="1"/>
</dbReference>
<keyword evidence="7 14" id="KW-0675">Receptor</keyword>
<proteinExistence type="predicted"/>
<dbReference type="Gene3D" id="1.10.533.10">
    <property type="entry name" value="Death Domain, Fas"/>
    <property type="match status" value="1"/>
</dbReference>
<dbReference type="AlphaFoldDB" id="A0AA35NW54"/>
<dbReference type="FunFam" id="2.10.50.10:FF:000004">
    <property type="entry name" value="Tumor necrosis factor receptor superfamily member 6"/>
    <property type="match status" value="1"/>
</dbReference>
<dbReference type="GO" id="GO:0005886">
    <property type="term" value="C:plasma membrane"/>
    <property type="evidence" value="ECO:0007669"/>
    <property type="project" value="TreeGrafter"/>
</dbReference>
<feature type="disulfide bond" evidence="9">
    <location>
        <begin position="51"/>
        <end position="64"/>
    </location>
</feature>
<keyword evidence="8" id="KW-0325">Glycoprotein</keyword>
<evidence type="ECO:0000259" key="13">
    <source>
        <dbReference type="PROSITE" id="PS50050"/>
    </source>
</evidence>
<feature type="region of interest" description="Disordered" evidence="10">
    <location>
        <begin position="195"/>
        <end position="236"/>
    </location>
</feature>
<dbReference type="Pfam" id="PF00531">
    <property type="entry name" value="Death"/>
    <property type="match status" value="1"/>
</dbReference>
<feature type="transmembrane region" description="Helical" evidence="11">
    <location>
        <begin position="126"/>
        <end position="148"/>
    </location>
</feature>
<evidence type="ECO:0000313" key="15">
    <source>
        <dbReference type="Proteomes" id="UP001178461"/>
    </source>
</evidence>
<evidence type="ECO:0000259" key="12">
    <source>
        <dbReference type="PROSITE" id="PS50017"/>
    </source>
</evidence>
<feature type="domain" description="TNFR-Cys" evidence="13">
    <location>
        <begin position="31"/>
        <end position="72"/>
    </location>
</feature>
<feature type="disulfide bond" evidence="9">
    <location>
        <begin position="54"/>
        <end position="72"/>
    </location>
</feature>
<keyword evidence="4" id="KW-0677">Repeat</keyword>
<organism evidence="14 15">
    <name type="scientific">Podarcis lilfordi</name>
    <name type="common">Lilford's wall lizard</name>
    <dbReference type="NCBI Taxonomy" id="74358"/>
    <lineage>
        <taxon>Eukaryota</taxon>
        <taxon>Metazoa</taxon>
        <taxon>Chordata</taxon>
        <taxon>Craniata</taxon>
        <taxon>Vertebrata</taxon>
        <taxon>Euteleostomi</taxon>
        <taxon>Lepidosauria</taxon>
        <taxon>Squamata</taxon>
        <taxon>Bifurcata</taxon>
        <taxon>Unidentata</taxon>
        <taxon>Episquamata</taxon>
        <taxon>Laterata</taxon>
        <taxon>Lacertibaenia</taxon>
        <taxon>Lacertidae</taxon>
        <taxon>Podarcis</taxon>
    </lineage>
</organism>
<feature type="repeat" description="TNFR-Cys" evidence="9">
    <location>
        <begin position="73"/>
        <end position="112"/>
    </location>
</feature>
<comment type="caution">
    <text evidence="9">Lacks conserved residue(s) required for the propagation of feature annotation.</text>
</comment>
<keyword evidence="2" id="KW-0053">Apoptosis</keyword>
<evidence type="ECO:0000256" key="11">
    <source>
        <dbReference type="SAM" id="Phobius"/>
    </source>
</evidence>
<dbReference type="SMART" id="SM00208">
    <property type="entry name" value="TNFR"/>
    <property type="match status" value="2"/>
</dbReference>
<evidence type="ECO:0000256" key="8">
    <source>
        <dbReference type="ARBA" id="ARBA00023180"/>
    </source>
</evidence>
<name>A0AA35NW54_9SAUR</name>
<feature type="repeat" description="TNFR-Cys" evidence="9">
    <location>
        <begin position="31"/>
        <end position="72"/>
    </location>
</feature>
<evidence type="ECO:0000256" key="10">
    <source>
        <dbReference type="SAM" id="MobiDB-lite"/>
    </source>
</evidence>
<dbReference type="GO" id="GO:0043065">
    <property type="term" value="P:positive regulation of apoptotic process"/>
    <property type="evidence" value="ECO:0007669"/>
    <property type="project" value="TreeGrafter"/>
</dbReference>
<keyword evidence="6 9" id="KW-1015">Disulfide bond</keyword>
<evidence type="ECO:0000256" key="9">
    <source>
        <dbReference type="PROSITE-ProRule" id="PRU00206"/>
    </source>
</evidence>
<comment type="subcellular location">
    <subcellularLocation>
        <location evidence="1">Membrane</location>
    </subcellularLocation>
</comment>
<evidence type="ECO:0000256" key="7">
    <source>
        <dbReference type="ARBA" id="ARBA00023170"/>
    </source>
</evidence>
<keyword evidence="11" id="KW-0812">Transmembrane</keyword>
<dbReference type="PANTHER" id="PTHR46330">
    <property type="entry name" value="TUMOR NECROSIS FACTOR RECEPTOR SUPERFAMILY MEMBER 10B"/>
    <property type="match status" value="1"/>
</dbReference>
<keyword evidence="11" id="KW-1133">Transmembrane helix</keyword>
<keyword evidence="5 11" id="KW-0472">Membrane</keyword>
<evidence type="ECO:0000256" key="3">
    <source>
        <dbReference type="ARBA" id="ARBA00022729"/>
    </source>
</evidence>
<sequence length="357" mass="39353">MIRSYLQLLKPKCTYVAESCITPHTSGICAPCQEGKDYTAHANGVQKCLPCDYCKPGFEMVKSCTVKSNTECRCKAGYYCPPSCEECAPCKRTCPKGESPVENCSATTDMKCGSPTETKNATSTNAIAIVVVACCCIIVFGAIALFCWKSKRNGFCQSDEETSAQPWWERCKKKNPGPNGASSESLLINQMEKAGPLSENKLPGNTDRSDLAAGSTNEEPLLGSTESTTASLQPNLQGSRQQPVVVVVAAAENSDSVKVLDEIYLNSRKEVPLRYWKNLMRKSGLEDNDIEEIVHDYPSLTDEQHYQMLKTLQNRYGTNDALLKLLNGIWAMKLIHIYENLTNELKSKGIITLETED</sequence>
<keyword evidence="3" id="KW-0732">Signal</keyword>
<reference evidence="14" key="1">
    <citation type="submission" date="2022-12" db="EMBL/GenBank/DDBJ databases">
        <authorList>
            <person name="Alioto T."/>
            <person name="Alioto T."/>
            <person name="Gomez Garrido J."/>
        </authorList>
    </citation>
    <scope>NUCLEOTIDE SEQUENCE</scope>
</reference>
<dbReference type="Proteomes" id="UP001178461">
    <property type="component" value="Chromosome 1"/>
</dbReference>
<feature type="domain" description="Death" evidence="12">
    <location>
        <begin position="276"/>
        <end position="345"/>
    </location>
</feature>
<dbReference type="GO" id="GO:0036462">
    <property type="term" value="P:TRAIL-activated apoptotic signaling pathway"/>
    <property type="evidence" value="ECO:0007669"/>
    <property type="project" value="TreeGrafter"/>
</dbReference>
<evidence type="ECO:0000256" key="6">
    <source>
        <dbReference type="ARBA" id="ARBA00023157"/>
    </source>
</evidence>
<keyword evidence="15" id="KW-1185">Reference proteome</keyword>